<dbReference type="RefSeq" id="WP_259055500.1">
    <property type="nucleotide sequence ID" value="NZ_JANUCT010000010.1"/>
</dbReference>
<organism evidence="8 9">
    <name type="scientific">Methylohalomonas lacus</name>
    <dbReference type="NCBI Taxonomy" id="398773"/>
    <lineage>
        <taxon>Bacteria</taxon>
        <taxon>Pseudomonadati</taxon>
        <taxon>Pseudomonadota</taxon>
        <taxon>Gammaproteobacteria</taxon>
        <taxon>Methylohalomonadales</taxon>
        <taxon>Methylohalomonadaceae</taxon>
        <taxon>Methylohalomonas</taxon>
    </lineage>
</organism>
<keyword evidence="1 6" id="KW-0479">Metal-binding</keyword>
<feature type="binding site" evidence="5">
    <location>
        <position position="139"/>
    </location>
    <ligand>
        <name>substrate</name>
    </ligand>
</feature>
<dbReference type="EC" id="1.14.11.33" evidence="8"/>
<dbReference type="Pfam" id="PF13532">
    <property type="entry name" value="2OG-FeII_Oxy_2"/>
    <property type="match status" value="1"/>
</dbReference>
<feature type="binding site" evidence="5">
    <location>
        <begin position="80"/>
        <end position="82"/>
    </location>
    <ligand>
        <name>substrate</name>
    </ligand>
</feature>
<name>A0AAE3L4B5_9GAMM</name>
<dbReference type="InterPro" id="IPR027450">
    <property type="entry name" value="AlkB-like"/>
</dbReference>
<feature type="binding site" evidence="5">
    <location>
        <position position="165"/>
    </location>
    <ligand>
        <name>substrate</name>
    </ligand>
</feature>
<dbReference type="EMBL" id="JANUCT010000010">
    <property type="protein sequence ID" value="MCS3903608.1"/>
    <property type="molecule type" value="Genomic_DNA"/>
</dbReference>
<feature type="binding site" evidence="5">
    <location>
        <begin position="124"/>
        <end position="126"/>
    </location>
    <ligand>
        <name>2-oxoglutarate</name>
        <dbReference type="ChEBI" id="CHEBI:16810"/>
    </ligand>
</feature>
<dbReference type="InterPro" id="IPR004574">
    <property type="entry name" value="Alkb"/>
</dbReference>
<evidence type="ECO:0000256" key="5">
    <source>
        <dbReference type="PIRSR" id="PIRSR604574-1"/>
    </source>
</evidence>
<dbReference type="SUPFAM" id="SSF51197">
    <property type="entry name" value="Clavaminate synthase-like"/>
    <property type="match status" value="1"/>
</dbReference>
<protein>
    <submittedName>
        <fullName evidence="8">Alkylated DNA repair protein (DNA oxidative demethylase)</fullName>
        <ecNumber evidence="8">1.14.11.33</ecNumber>
    </submittedName>
</protein>
<comment type="cofactor">
    <cofactor evidence="6">
        <name>Fe(2+)</name>
        <dbReference type="ChEBI" id="CHEBI:29033"/>
    </cofactor>
    <text evidence="6">Binds 1 Fe(2+) ion per subunit.</text>
</comment>
<keyword evidence="9" id="KW-1185">Reference proteome</keyword>
<gene>
    <name evidence="8" type="ORF">J2T55_001637</name>
</gene>
<proteinExistence type="predicted"/>
<evidence type="ECO:0000313" key="8">
    <source>
        <dbReference type="EMBL" id="MCS3903608.1"/>
    </source>
</evidence>
<keyword evidence="2" id="KW-0223">Dioxygenase</keyword>
<dbReference type="GO" id="GO:0008198">
    <property type="term" value="F:ferrous iron binding"/>
    <property type="evidence" value="ECO:0007669"/>
    <property type="project" value="TreeGrafter"/>
</dbReference>
<feature type="binding site" evidence="5">
    <location>
        <position position="73"/>
    </location>
    <ligand>
        <name>substrate</name>
    </ligand>
</feature>
<dbReference type="GO" id="GO:0035515">
    <property type="term" value="F:oxidative RNA demethylase activity"/>
    <property type="evidence" value="ECO:0007669"/>
    <property type="project" value="TreeGrafter"/>
</dbReference>
<evidence type="ECO:0000256" key="2">
    <source>
        <dbReference type="ARBA" id="ARBA00022964"/>
    </source>
</evidence>
<evidence type="ECO:0000256" key="3">
    <source>
        <dbReference type="ARBA" id="ARBA00023002"/>
    </source>
</evidence>
<evidence type="ECO:0000256" key="1">
    <source>
        <dbReference type="ARBA" id="ARBA00022723"/>
    </source>
</evidence>
<dbReference type="InterPro" id="IPR037151">
    <property type="entry name" value="AlkB-like_sf"/>
</dbReference>
<sequence>MTAELFNDITDTSTWQERLGPGSVILRRYAAASDTALLAAIEDAVATAPFRHMQTPGGFTMSAAMSNCGDYGWTADTDGYRYSATDPLNDRAWPAMPETLSELASRAAAAAGFAAFQPDVCLINRYEPGARMSLHQDRDEADLTQPIVSVSLGLPMTFLFGGLRRKERPARIELQHGDVVVWGGEDRLRYHGVAPLKDGEHPLLGRYRINLTLRRAH</sequence>
<dbReference type="AlphaFoldDB" id="A0AAE3L4B5"/>
<dbReference type="PANTHER" id="PTHR16557:SF2">
    <property type="entry name" value="NUCLEIC ACID DIOXYGENASE ALKBH1"/>
    <property type="match status" value="1"/>
</dbReference>
<feature type="domain" description="Fe2OG dioxygenase" evidence="7">
    <location>
        <begin position="117"/>
        <end position="217"/>
    </location>
</feature>
<dbReference type="GO" id="GO:0035513">
    <property type="term" value="P:oxidative RNA demethylation"/>
    <property type="evidence" value="ECO:0007669"/>
    <property type="project" value="TreeGrafter"/>
</dbReference>
<feature type="binding site" evidence="6">
    <location>
        <position position="137"/>
    </location>
    <ligand>
        <name>Fe cation</name>
        <dbReference type="ChEBI" id="CHEBI:24875"/>
        <note>catalytic</note>
    </ligand>
</feature>
<dbReference type="Proteomes" id="UP001204445">
    <property type="component" value="Unassembled WGS sequence"/>
</dbReference>
<evidence type="ECO:0000313" key="9">
    <source>
        <dbReference type="Proteomes" id="UP001204445"/>
    </source>
</evidence>
<keyword evidence="4 6" id="KW-0408">Iron</keyword>
<dbReference type="NCBIfam" id="NF011930">
    <property type="entry name" value="PRK15401.1"/>
    <property type="match status" value="1"/>
</dbReference>
<feature type="binding site" evidence="6">
    <location>
        <position position="135"/>
    </location>
    <ligand>
        <name>Fe cation</name>
        <dbReference type="ChEBI" id="CHEBI:24875"/>
        <note>catalytic</note>
    </ligand>
</feature>
<dbReference type="PANTHER" id="PTHR16557">
    <property type="entry name" value="ALKYLATED DNA REPAIR PROTEIN ALKB-RELATED"/>
    <property type="match status" value="1"/>
</dbReference>
<evidence type="ECO:0000259" key="7">
    <source>
        <dbReference type="PROSITE" id="PS51471"/>
    </source>
</evidence>
<dbReference type="InterPro" id="IPR005123">
    <property type="entry name" value="Oxoglu/Fe-dep_dioxygenase_dom"/>
</dbReference>
<evidence type="ECO:0000256" key="4">
    <source>
        <dbReference type="ARBA" id="ARBA00023004"/>
    </source>
</evidence>
<feature type="binding site" evidence="6">
    <location>
        <position position="191"/>
    </location>
    <ligand>
        <name>Fe cation</name>
        <dbReference type="ChEBI" id="CHEBI:24875"/>
        <note>catalytic</note>
    </ligand>
</feature>
<dbReference type="Gene3D" id="2.60.120.590">
    <property type="entry name" value="Alpha-ketoglutarate-dependent dioxygenase AlkB-like"/>
    <property type="match status" value="1"/>
</dbReference>
<evidence type="ECO:0000256" key="6">
    <source>
        <dbReference type="PIRSR" id="PIRSR604574-2"/>
    </source>
</evidence>
<accession>A0AAE3L4B5</accession>
<comment type="caution">
    <text evidence="8">The sequence shown here is derived from an EMBL/GenBank/DDBJ whole genome shotgun (WGS) entry which is preliminary data.</text>
</comment>
<keyword evidence="3 8" id="KW-0560">Oxidoreductase</keyword>
<dbReference type="GO" id="GO:0035516">
    <property type="term" value="F:broad specificity oxidative DNA demethylase activity"/>
    <property type="evidence" value="ECO:0007669"/>
    <property type="project" value="UniProtKB-EC"/>
</dbReference>
<dbReference type="PROSITE" id="PS51471">
    <property type="entry name" value="FE2OG_OXY"/>
    <property type="match status" value="1"/>
</dbReference>
<feature type="binding site" evidence="5">
    <location>
        <begin position="208"/>
        <end position="214"/>
    </location>
    <ligand>
        <name>2-oxoglutarate</name>
        <dbReference type="ChEBI" id="CHEBI:16810"/>
    </ligand>
</feature>
<dbReference type="GO" id="GO:0005737">
    <property type="term" value="C:cytoplasm"/>
    <property type="evidence" value="ECO:0007669"/>
    <property type="project" value="TreeGrafter"/>
</dbReference>
<reference evidence="8" key="1">
    <citation type="submission" date="2022-08" db="EMBL/GenBank/DDBJ databases">
        <title>Genomic Encyclopedia of Type Strains, Phase III (KMG-III): the genomes of soil and plant-associated and newly described type strains.</title>
        <authorList>
            <person name="Whitman W."/>
        </authorList>
    </citation>
    <scope>NUCLEOTIDE SEQUENCE</scope>
    <source>
        <strain evidence="8">HMT 1</strain>
    </source>
</reference>